<name>A0A5S3PNF1_9RHOB</name>
<feature type="domain" description="YhaN AAA" evidence="2">
    <location>
        <begin position="1"/>
        <end position="206"/>
    </location>
</feature>
<dbReference type="OrthoDB" id="9764467at2"/>
<feature type="coiled-coil region" evidence="1">
    <location>
        <begin position="924"/>
        <end position="958"/>
    </location>
</feature>
<dbReference type="Gene3D" id="3.40.50.300">
    <property type="entry name" value="P-loop containing nucleotide triphosphate hydrolases"/>
    <property type="match status" value="2"/>
</dbReference>
<keyword evidence="1" id="KW-0175">Coiled coil</keyword>
<dbReference type="AlphaFoldDB" id="A0A5S3PNF1"/>
<dbReference type="InterPro" id="IPR038734">
    <property type="entry name" value="YhaN_AAA"/>
</dbReference>
<reference evidence="3 4" key="1">
    <citation type="submission" date="2019-05" db="EMBL/GenBank/DDBJ databases">
        <title>Sulfitobacter sabulilitoris sp. nov., isolated from a marine sand.</title>
        <authorList>
            <person name="Yoon J.-H."/>
        </authorList>
    </citation>
    <scope>NUCLEOTIDE SEQUENCE [LARGE SCALE GENOMIC DNA]</scope>
    <source>
        <strain evidence="3 4">HSMS-29</strain>
    </source>
</reference>
<evidence type="ECO:0000313" key="4">
    <source>
        <dbReference type="Proteomes" id="UP000309550"/>
    </source>
</evidence>
<feature type="coiled-coil region" evidence="1">
    <location>
        <begin position="275"/>
        <end position="302"/>
    </location>
</feature>
<evidence type="ECO:0000256" key="1">
    <source>
        <dbReference type="SAM" id="Coils"/>
    </source>
</evidence>
<dbReference type="Proteomes" id="UP000309550">
    <property type="component" value="Unassembled WGS sequence"/>
</dbReference>
<dbReference type="Pfam" id="PF13514">
    <property type="entry name" value="AAA_27"/>
    <property type="match status" value="1"/>
</dbReference>
<dbReference type="SUPFAM" id="SSF52540">
    <property type="entry name" value="P-loop containing nucleoside triphosphate hydrolases"/>
    <property type="match status" value="1"/>
</dbReference>
<dbReference type="PANTHER" id="PTHR41259">
    <property type="entry name" value="DOUBLE-STRAND BREAK REPAIR RAD50 ATPASE, PUTATIVE-RELATED"/>
    <property type="match status" value="1"/>
</dbReference>
<dbReference type="RefSeq" id="WP_138660209.1">
    <property type="nucleotide sequence ID" value="NZ_VANS01000001.1"/>
</dbReference>
<dbReference type="InterPro" id="IPR027417">
    <property type="entry name" value="P-loop_NTPase"/>
</dbReference>
<evidence type="ECO:0000259" key="2">
    <source>
        <dbReference type="Pfam" id="PF13514"/>
    </source>
</evidence>
<feature type="coiled-coil region" evidence="1">
    <location>
        <begin position="818"/>
        <end position="845"/>
    </location>
</feature>
<dbReference type="PANTHER" id="PTHR41259:SF1">
    <property type="entry name" value="DOUBLE-STRAND BREAK REPAIR RAD50 ATPASE, PUTATIVE-RELATED"/>
    <property type="match status" value="1"/>
</dbReference>
<accession>A0A5S3PNF1</accession>
<sequence>MRLRRLTLDRFGHFNGKSYDFGDGTGQCDFHVIYGPNEAGKTTSMEAFLRLLYGFAHREPYDFQHQRKNLQVSGLLQIDGADRHFTRLPQRSGSLLDDHGTPLPESALQAHLGGLSLGDYRNLLCLDDETIEKGGEEIASSRGDIGRLLFSAAAGVSDLTAVLDQVAGQADALYRKRASTTEMAQLKKELAEIDRQIRDLDVPASAYRKLKQAVQDTQAEEDALRAGRDRLRSREAGTRAQRAALPMLSQIATLEQKVAPLDHYPARLDVNPEDLVRLLTEQTRAQANADRLADEIEQLRAARGQIALHPEQARLANDLEAVDTLRIRFISADLDLARRRQAVQDATRDMGREASALDLPEEADPRRLVLSPAQIEQIEAARDAMRAAARDRATEHDEVAALTEQHAQAEAELATIRKAAGPQAGIGEILTRFAADRILPDHAAARNDIENAAAQRRDALDALAIKGQRFDDLPACPVTLLEAQALVDEHAALTQGIARTRDALAQHREDAAVDDTRIARMASDLGQIGDAEADALTAERDRAWAAHLSTLTRDSAAPVAEAMARVDALAKARLAQARELGQLRHIQHTREQTGARTDAAEATLRGQLASREAVEARIAAACRDCGLTAPLSAPDLLGWVTRHTTAATADTRLARIRQRHAPLLDTVQRLADALRPRVALDAPAFDALIATARDLALAERDHETSLGDARKAVADRAADLSRRRLRLAALTQAATQAAEAWTALVAEALSGAVDAATLDASLKPLSVLRELDATRTTAARQVSTMEADQAAFVDRMAALAAAHQVPQDAHPLDTHATLSGIAEQARQAQDRHDRLTRDIEDGDAKLALARETLEDIARQVRDIGALFPDTVATATVADLRTAVATAREAIDGRTRLADLTAQVLNVLSVGSLTAARAALDTATAADLEAAAATIDDELETVQTRLDQAIEARTTARREMDGVTGDWDVARLTQRRATLELQLEDAALGYLELRFGLRLAEEAIRRYRDAHRSGMMQATEQAFAELTNGAYTQLRTQPDGTSEMLLAVDAAGVAKQAQDLSKGTRFQLYLALRAAAYTQLAQQGVRLPFFCDDIFETFDEDRTRAACRVMERIGQSGQAIYLTHHRHVVDIAREVCTTEPVVHEIV</sequence>
<keyword evidence="4" id="KW-1185">Reference proteome</keyword>
<dbReference type="EMBL" id="VANS01000001">
    <property type="protein sequence ID" value="TMM54035.1"/>
    <property type="molecule type" value="Genomic_DNA"/>
</dbReference>
<gene>
    <name evidence="3" type="ORF">FDT80_00040</name>
</gene>
<evidence type="ECO:0000313" key="3">
    <source>
        <dbReference type="EMBL" id="TMM54035.1"/>
    </source>
</evidence>
<protein>
    <recommendedName>
        <fullName evidence="2">YhaN AAA domain-containing protein</fullName>
    </recommendedName>
</protein>
<feature type="coiled-coil region" evidence="1">
    <location>
        <begin position="392"/>
        <end position="419"/>
    </location>
</feature>
<comment type="caution">
    <text evidence="3">The sequence shown here is derived from an EMBL/GenBank/DDBJ whole genome shotgun (WGS) entry which is preliminary data.</text>
</comment>
<proteinExistence type="predicted"/>
<organism evidence="3 4">
    <name type="scientific">Sulfitobacter sabulilitoris</name>
    <dbReference type="NCBI Taxonomy" id="2562655"/>
    <lineage>
        <taxon>Bacteria</taxon>
        <taxon>Pseudomonadati</taxon>
        <taxon>Pseudomonadota</taxon>
        <taxon>Alphaproteobacteria</taxon>
        <taxon>Rhodobacterales</taxon>
        <taxon>Roseobacteraceae</taxon>
        <taxon>Sulfitobacter</taxon>
    </lineage>
</organism>